<reference evidence="1" key="2">
    <citation type="journal article" date="2015" name="Data Brief">
        <title>Shoot transcriptome of the giant reed, Arundo donax.</title>
        <authorList>
            <person name="Barrero R.A."/>
            <person name="Guerrero F.D."/>
            <person name="Moolhuijzen P."/>
            <person name="Goolsby J.A."/>
            <person name="Tidwell J."/>
            <person name="Bellgard S.E."/>
            <person name="Bellgard M.I."/>
        </authorList>
    </citation>
    <scope>NUCLEOTIDE SEQUENCE</scope>
    <source>
        <tissue evidence="1">Shoot tissue taken approximately 20 cm above the soil surface</tissue>
    </source>
</reference>
<dbReference type="AlphaFoldDB" id="A0A0A9FAM5"/>
<dbReference type="EMBL" id="GBRH01192568">
    <property type="protein sequence ID" value="JAE05328.1"/>
    <property type="molecule type" value="Transcribed_RNA"/>
</dbReference>
<reference evidence="1" key="1">
    <citation type="submission" date="2014-09" db="EMBL/GenBank/DDBJ databases">
        <authorList>
            <person name="Magalhaes I.L.F."/>
            <person name="Oliveira U."/>
            <person name="Santos F.R."/>
            <person name="Vidigal T.H.D.A."/>
            <person name="Brescovit A.D."/>
            <person name="Santos A.J."/>
        </authorList>
    </citation>
    <scope>NUCLEOTIDE SEQUENCE</scope>
    <source>
        <tissue evidence="1">Shoot tissue taken approximately 20 cm above the soil surface</tissue>
    </source>
</reference>
<sequence length="44" mass="5067">MLMFLNQTYSLLAILYGLHGRLMEQMKPTLLVSVVSRLLKLFSP</sequence>
<evidence type="ECO:0000313" key="1">
    <source>
        <dbReference type="EMBL" id="JAE05328.1"/>
    </source>
</evidence>
<protein>
    <submittedName>
        <fullName evidence="1">Uncharacterized protein</fullName>
    </submittedName>
</protein>
<name>A0A0A9FAM5_ARUDO</name>
<accession>A0A0A9FAM5</accession>
<proteinExistence type="predicted"/>
<organism evidence="1">
    <name type="scientific">Arundo donax</name>
    <name type="common">Giant reed</name>
    <name type="synonym">Donax arundinaceus</name>
    <dbReference type="NCBI Taxonomy" id="35708"/>
    <lineage>
        <taxon>Eukaryota</taxon>
        <taxon>Viridiplantae</taxon>
        <taxon>Streptophyta</taxon>
        <taxon>Embryophyta</taxon>
        <taxon>Tracheophyta</taxon>
        <taxon>Spermatophyta</taxon>
        <taxon>Magnoliopsida</taxon>
        <taxon>Liliopsida</taxon>
        <taxon>Poales</taxon>
        <taxon>Poaceae</taxon>
        <taxon>PACMAD clade</taxon>
        <taxon>Arundinoideae</taxon>
        <taxon>Arundineae</taxon>
        <taxon>Arundo</taxon>
    </lineage>
</organism>